<dbReference type="Proteomes" id="UP000063063">
    <property type="component" value="Chromosome 23"/>
</dbReference>
<proteinExistence type="predicted"/>
<organism evidence="3 4">
    <name type="scientific">Leishmania panamensis</name>
    <dbReference type="NCBI Taxonomy" id="5679"/>
    <lineage>
        <taxon>Eukaryota</taxon>
        <taxon>Discoba</taxon>
        <taxon>Euglenozoa</taxon>
        <taxon>Kinetoplastea</taxon>
        <taxon>Metakinetoplastina</taxon>
        <taxon>Trypanosomatida</taxon>
        <taxon>Trypanosomatidae</taxon>
        <taxon>Leishmaniinae</taxon>
        <taxon>Leishmania</taxon>
        <taxon>Leishmania guyanensis species complex</taxon>
    </lineage>
</organism>
<dbReference type="GeneID" id="22575263"/>
<dbReference type="PROSITE" id="PS00018">
    <property type="entry name" value="EF_HAND_1"/>
    <property type="match status" value="1"/>
</dbReference>
<dbReference type="InterPro" id="IPR011992">
    <property type="entry name" value="EF-hand-dom_pair"/>
</dbReference>
<dbReference type="InterPro" id="IPR018247">
    <property type="entry name" value="EF_Hand_1_Ca_BS"/>
</dbReference>
<dbReference type="RefSeq" id="XP_010699217.1">
    <property type="nucleotide sequence ID" value="XM_010700915.1"/>
</dbReference>
<keyword evidence="1" id="KW-0106">Calcium</keyword>
<dbReference type="OrthoDB" id="265839at2759"/>
<sequence>MPRSAEAVEELARRYYLTTALVEEAGRLFDAYAESGSAQPAKCNTKPFITVSGLQRLMAKMGTSLSQQEVVELLRFFGSAAAVPFQEEGELSEALANSQQSPIGKRGSFTAATTAPASSQPSRQRHKKSGAMARKTDTKNAFASSPALSLDHNAGNTASGDAASASSSPSTAPLIIVSPPSAVTTDGMSFSAFLYFLLVYPELAQRASAKATTTSAFGAAALSGLDVNVPELFATIDTDADGVWGVHDLRYAAEACVMEDGGLLQDDPDLCRLVEMHPAELAAALHELDIDEDGVVTVDDVRHALYY</sequence>
<evidence type="ECO:0008006" key="5">
    <source>
        <dbReference type="Google" id="ProtNLM"/>
    </source>
</evidence>
<evidence type="ECO:0000256" key="1">
    <source>
        <dbReference type="ARBA" id="ARBA00022837"/>
    </source>
</evidence>
<dbReference type="Gene3D" id="1.10.238.10">
    <property type="entry name" value="EF-hand"/>
    <property type="match status" value="1"/>
</dbReference>
<feature type="compositionally biased region" description="Low complexity" evidence="2">
    <location>
        <begin position="108"/>
        <end position="122"/>
    </location>
</feature>
<dbReference type="eggNOG" id="ENOG502SEA6">
    <property type="taxonomic scope" value="Eukaryota"/>
</dbReference>
<gene>
    <name evidence="3" type="ORF">LPMP_230590</name>
</gene>
<name>A0A088RRI1_LEIPA</name>
<dbReference type="EMBL" id="CP009392">
    <property type="protein sequence ID" value="AIN98510.1"/>
    <property type="molecule type" value="Genomic_DNA"/>
</dbReference>
<keyword evidence="4" id="KW-1185">Reference proteome</keyword>
<evidence type="ECO:0000313" key="4">
    <source>
        <dbReference type="Proteomes" id="UP000063063"/>
    </source>
</evidence>
<dbReference type="KEGG" id="lpan:LPMP_230590"/>
<dbReference type="AlphaFoldDB" id="A0A088RRI1"/>
<dbReference type="VEuPathDB" id="TriTrypDB:LPMP_230590"/>
<protein>
    <recommendedName>
        <fullName evidence="5">EF-hand domain-containing protein</fullName>
    </recommendedName>
</protein>
<dbReference type="SUPFAM" id="SSF47473">
    <property type="entry name" value="EF-hand"/>
    <property type="match status" value="1"/>
</dbReference>
<reference evidence="3 4" key="1">
    <citation type="journal article" date="2015" name="Sci. Rep.">
        <title>The genome of Leishmania panamensis: insights into genomics of the L. (Viannia) subgenus.</title>
        <authorList>
            <person name="Llanes A."/>
            <person name="Restrepo C.M."/>
            <person name="Vecchio G.D."/>
            <person name="Anguizola F.J."/>
            <person name="Lleonart R."/>
        </authorList>
    </citation>
    <scope>NUCLEOTIDE SEQUENCE [LARGE SCALE GENOMIC DNA]</scope>
    <source>
        <strain evidence="3 4">MHOM/PA/94/PSC-1</strain>
    </source>
</reference>
<dbReference type="VEuPathDB" id="TriTrypDB:LPAL13_230011700"/>
<accession>A0A088RRI1</accession>
<feature type="region of interest" description="Disordered" evidence="2">
    <location>
        <begin position="93"/>
        <end position="138"/>
    </location>
</feature>
<evidence type="ECO:0000313" key="3">
    <source>
        <dbReference type="EMBL" id="AIN98510.1"/>
    </source>
</evidence>
<evidence type="ECO:0000256" key="2">
    <source>
        <dbReference type="SAM" id="MobiDB-lite"/>
    </source>
</evidence>